<evidence type="ECO:0008006" key="4">
    <source>
        <dbReference type="Google" id="ProtNLM"/>
    </source>
</evidence>
<reference evidence="2" key="1">
    <citation type="submission" date="2023-07" db="EMBL/GenBank/DDBJ databases">
        <title>Black Yeasts Isolated from many extreme environments.</title>
        <authorList>
            <person name="Coleine C."/>
            <person name="Stajich J.E."/>
            <person name="Selbmann L."/>
        </authorList>
    </citation>
    <scope>NUCLEOTIDE SEQUENCE</scope>
    <source>
        <strain evidence="2">CCFEE 5485</strain>
    </source>
</reference>
<feature type="region of interest" description="Disordered" evidence="1">
    <location>
        <begin position="248"/>
        <end position="267"/>
    </location>
</feature>
<sequence>MAALENPKHMSPTHSRSSSGASTTSSPITSTFSNRSHNRCPSSSSSLAAAPDSPLNVNKSALHDLVEDPAEDPVERDGSMFDAPNLMADEPLCICDTPFCEHMQTPRLSQAIVASPTTATPEWTPGDDYLMAGEHSGTRSPKRRRSGEHSADSLTARLSRRWPSLSVKWKDRRPSMSVSNTTIQSAPASRATSVRSPSLRRAVAPYTSDNMQAMTPPITPVDVQNRENVLGRPRGMSRPQKPAEIMIPETPSIEPSPEPQELASTPLLPPMSDNFFGGSQEQLQSPLQSPTVAEPGSTVSVLGTPAMTPLNGALPTPPLSSQPSITSFGVLRAAQALRPSSEIPHMAISEESDPWAIKLGHANFHITPEPYLPNVCDLQTCKRLLDDWESARVEYMRQASRIAEHHGPTSQVYSYTEQKWAEIDDQWRAFHQEANAIAGVSSDTTRHQPLGETQPLSKVPSLEKTLKFNNIDEQAIMAPMVQYARIQPQPTRKQALLKLFTDPASLLGGRSAFSFKR</sequence>
<evidence type="ECO:0000256" key="1">
    <source>
        <dbReference type="SAM" id="MobiDB-lite"/>
    </source>
</evidence>
<name>A0AAE0TMW4_9PEZI</name>
<dbReference type="AlphaFoldDB" id="A0AAE0TMW4"/>
<dbReference type="Proteomes" id="UP001274830">
    <property type="component" value="Unassembled WGS sequence"/>
</dbReference>
<feature type="region of interest" description="Disordered" evidence="1">
    <location>
        <begin position="117"/>
        <end position="157"/>
    </location>
</feature>
<dbReference type="EMBL" id="JAUTXT010000055">
    <property type="protein sequence ID" value="KAK3670515.1"/>
    <property type="molecule type" value="Genomic_DNA"/>
</dbReference>
<evidence type="ECO:0000313" key="2">
    <source>
        <dbReference type="EMBL" id="KAK3670515.1"/>
    </source>
</evidence>
<comment type="caution">
    <text evidence="2">The sequence shown here is derived from an EMBL/GenBank/DDBJ whole genome shotgun (WGS) entry which is preliminary data.</text>
</comment>
<evidence type="ECO:0000313" key="3">
    <source>
        <dbReference type="Proteomes" id="UP001274830"/>
    </source>
</evidence>
<organism evidence="2 3">
    <name type="scientific">Recurvomyces mirabilis</name>
    <dbReference type="NCBI Taxonomy" id="574656"/>
    <lineage>
        <taxon>Eukaryota</taxon>
        <taxon>Fungi</taxon>
        <taxon>Dikarya</taxon>
        <taxon>Ascomycota</taxon>
        <taxon>Pezizomycotina</taxon>
        <taxon>Dothideomycetes</taxon>
        <taxon>Dothideomycetidae</taxon>
        <taxon>Mycosphaerellales</taxon>
        <taxon>Teratosphaeriaceae</taxon>
        <taxon>Recurvomyces</taxon>
    </lineage>
</organism>
<accession>A0AAE0TMW4</accession>
<feature type="region of interest" description="Disordered" evidence="1">
    <location>
        <begin position="275"/>
        <end position="297"/>
    </location>
</feature>
<protein>
    <recommendedName>
        <fullName evidence="4">Only prolin and serin are matching in the corresponding protein</fullName>
    </recommendedName>
</protein>
<feature type="compositionally biased region" description="Polar residues" evidence="1">
    <location>
        <begin position="176"/>
        <end position="196"/>
    </location>
</feature>
<feature type="compositionally biased region" description="Low complexity" evidence="1">
    <location>
        <begin position="12"/>
        <end position="55"/>
    </location>
</feature>
<feature type="compositionally biased region" description="Low complexity" evidence="1">
    <location>
        <begin position="279"/>
        <end position="290"/>
    </location>
</feature>
<feature type="region of interest" description="Disordered" evidence="1">
    <location>
        <begin position="1"/>
        <end position="83"/>
    </location>
</feature>
<keyword evidence="3" id="KW-1185">Reference proteome</keyword>
<feature type="region of interest" description="Disordered" evidence="1">
    <location>
        <begin position="176"/>
        <end position="199"/>
    </location>
</feature>
<gene>
    <name evidence="2" type="ORF">LTR78_009619</name>
</gene>
<feature type="compositionally biased region" description="Low complexity" evidence="1">
    <location>
        <begin position="248"/>
        <end position="261"/>
    </location>
</feature>
<proteinExistence type="predicted"/>